<gene>
    <name evidence="2" type="ORF">SMAX5B_000729</name>
</gene>
<accession>A0A2U9B6L4</accession>
<keyword evidence="3" id="KW-1185">Reference proteome</keyword>
<feature type="region of interest" description="Disordered" evidence="1">
    <location>
        <begin position="1"/>
        <end position="36"/>
    </location>
</feature>
<protein>
    <submittedName>
        <fullName evidence="2">Uncharacterized protein</fullName>
    </submittedName>
</protein>
<feature type="compositionally biased region" description="Polar residues" evidence="1">
    <location>
        <begin position="23"/>
        <end position="34"/>
    </location>
</feature>
<evidence type="ECO:0000313" key="3">
    <source>
        <dbReference type="Proteomes" id="UP000246464"/>
    </source>
</evidence>
<sequence length="114" mass="12268">MLHIGEVTSTRLNGNRVKGTRGTPYSTLRQSGSSAPRLAAHRAQVETLRPAAEAGGAGGGQALQEHRLASMPAWTPPAGHVEFSLWRQTALQPTHRIVAELDFAARLNERCFAS</sequence>
<reference evidence="2 3" key="1">
    <citation type="submission" date="2017-12" db="EMBL/GenBank/DDBJ databases">
        <title>Integrating genomic resources of turbot (Scophthalmus maximus) in depth evaluation of genetic and physical mapping variation across individuals.</title>
        <authorList>
            <person name="Martinez P."/>
        </authorList>
    </citation>
    <scope>NUCLEOTIDE SEQUENCE [LARGE SCALE GENOMIC DNA]</scope>
</reference>
<evidence type="ECO:0000256" key="1">
    <source>
        <dbReference type="SAM" id="MobiDB-lite"/>
    </source>
</evidence>
<name>A0A2U9B6L4_SCOMX</name>
<dbReference type="EMBL" id="CP026245">
    <property type="protein sequence ID" value="AWO99408.1"/>
    <property type="molecule type" value="Genomic_DNA"/>
</dbReference>
<dbReference type="Proteomes" id="UP000246464">
    <property type="component" value="Chromosome 3"/>
</dbReference>
<evidence type="ECO:0000313" key="2">
    <source>
        <dbReference type="EMBL" id="AWO99408.1"/>
    </source>
</evidence>
<organism evidence="2 3">
    <name type="scientific">Scophthalmus maximus</name>
    <name type="common">Turbot</name>
    <name type="synonym">Psetta maxima</name>
    <dbReference type="NCBI Taxonomy" id="52904"/>
    <lineage>
        <taxon>Eukaryota</taxon>
        <taxon>Metazoa</taxon>
        <taxon>Chordata</taxon>
        <taxon>Craniata</taxon>
        <taxon>Vertebrata</taxon>
        <taxon>Euteleostomi</taxon>
        <taxon>Actinopterygii</taxon>
        <taxon>Neopterygii</taxon>
        <taxon>Teleostei</taxon>
        <taxon>Neoteleostei</taxon>
        <taxon>Acanthomorphata</taxon>
        <taxon>Carangaria</taxon>
        <taxon>Pleuronectiformes</taxon>
        <taxon>Pleuronectoidei</taxon>
        <taxon>Scophthalmidae</taxon>
        <taxon>Scophthalmus</taxon>
    </lineage>
</organism>
<dbReference type="AlphaFoldDB" id="A0A2U9B6L4"/>
<proteinExistence type="predicted"/>